<organism evidence="2 4">
    <name type="scientific">Medicago truncatula</name>
    <name type="common">Barrel medic</name>
    <name type="synonym">Medicago tribuloides</name>
    <dbReference type="NCBI Taxonomy" id="3880"/>
    <lineage>
        <taxon>Eukaryota</taxon>
        <taxon>Viridiplantae</taxon>
        <taxon>Streptophyta</taxon>
        <taxon>Embryophyta</taxon>
        <taxon>Tracheophyta</taxon>
        <taxon>Spermatophyta</taxon>
        <taxon>Magnoliopsida</taxon>
        <taxon>eudicotyledons</taxon>
        <taxon>Gunneridae</taxon>
        <taxon>Pentapetalae</taxon>
        <taxon>rosids</taxon>
        <taxon>fabids</taxon>
        <taxon>Fabales</taxon>
        <taxon>Fabaceae</taxon>
        <taxon>Papilionoideae</taxon>
        <taxon>50 kb inversion clade</taxon>
        <taxon>NPAAA clade</taxon>
        <taxon>Hologalegina</taxon>
        <taxon>IRL clade</taxon>
        <taxon>Trifolieae</taxon>
        <taxon>Medicago</taxon>
    </lineage>
</organism>
<name>A0A072TS16_MEDTR</name>
<dbReference type="EnsemblPlants" id="KEH20309">
    <property type="protein sequence ID" value="KEH20309"/>
    <property type="gene ID" value="MTR_8g071160"/>
</dbReference>
<evidence type="ECO:0000256" key="1">
    <source>
        <dbReference type="SAM" id="Phobius"/>
    </source>
</evidence>
<proteinExistence type="predicted"/>
<keyword evidence="1 2" id="KW-0812">Transmembrane</keyword>
<sequence>MDYRLRHDRMKIIDVVIYIYVLSITICSIVHFCNVQSKSLTSVISLIKYWKTVCMKVNIIFCLISLILNLIYNIVSMTKLIYNSINIFVVCFVLLNFITYY</sequence>
<reference evidence="3" key="3">
    <citation type="submission" date="2015-04" db="UniProtKB">
        <authorList>
            <consortium name="EnsemblPlants"/>
        </authorList>
    </citation>
    <scope>IDENTIFICATION</scope>
    <source>
        <strain evidence="3">cv. Jemalong A17</strain>
    </source>
</reference>
<gene>
    <name evidence="2" type="ordered locus">MTR_8g071160</name>
</gene>
<reference evidence="2 4" key="2">
    <citation type="journal article" date="2014" name="BMC Genomics">
        <title>An improved genome release (version Mt4.0) for the model legume Medicago truncatula.</title>
        <authorList>
            <person name="Tang H."/>
            <person name="Krishnakumar V."/>
            <person name="Bidwell S."/>
            <person name="Rosen B."/>
            <person name="Chan A."/>
            <person name="Zhou S."/>
            <person name="Gentzbittel L."/>
            <person name="Childs K.L."/>
            <person name="Yandell M."/>
            <person name="Gundlach H."/>
            <person name="Mayer K.F."/>
            <person name="Schwartz D.C."/>
            <person name="Town C.D."/>
        </authorList>
    </citation>
    <scope>GENOME REANNOTATION</scope>
    <source>
        <strain evidence="2">A17</strain>
        <strain evidence="3 4">cv. Jemalong A17</strain>
    </source>
</reference>
<accession>A0A072TS16</accession>
<dbReference type="HOGENOM" id="CLU_2295921_0_0_1"/>
<dbReference type="AlphaFoldDB" id="A0A072TS16"/>
<protein>
    <submittedName>
        <fullName evidence="2">Transmembrane protein, putative</fullName>
    </submittedName>
</protein>
<keyword evidence="4" id="KW-1185">Reference proteome</keyword>
<feature type="transmembrane region" description="Helical" evidence="1">
    <location>
        <begin position="12"/>
        <end position="32"/>
    </location>
</feature>
<feature type="transmembrane region" description="Helical" evidence="1">
    <location>
        <begin position="80"/>
        <end position="100"/>
    </location>
</feature>
<evidence type="ECO:0000313" key="2">
    <source>
        <dbReference type="EMBL" id="KEH20309.1"/>
    </source>
</evidence>
<keyword evidence="1" id="KW-0472">Membrane</keyword>
<evidence type="ECO:0000313" key="4">
    <source>
        <dbReference type="Proteomes" id="UP000002051"/>
    </source>
</evidence>
<dbReference type="Proteomes" id="UP000002051">
    <property type="component" value="Chromosome 8"/>
</dbReference>
<dbReference type="EMBL" id="CM001224">
    <property type="protein sequence ID" value="KEH20309.1"/>
    <property type="molecule type" value="Genomic_DNA"/>
</dbReference>
<keyword evidence="1" id="KW-1133">Transmembrane helix</keyword>
<feature type="transmembrane region" description="Helical" evidence="1">
    <location>
        <begin position="53"/>
        <end position="74"/>
    </location>
</feature>
<reference evidence="2 4" key="1">
    <citation type="journal article" date="2011" name="Nature">
        <title>The Medicago genome provides insight into the evolution of rhizobial symbioses.</title>
        <authorList>
            <person name="Young N.D."/>
            <person name="Debelle F."/>
            <person name="Oldroyd G.E."/>
            <person name="Geurts R."/>
            <person name="Cannon S.B."/>
            <person name="Udvardi M.K."/>
            <person name="Benedito V.A."/>
            <person name="Mayer K.F."/>
            <person name="Gouzy J."/>
            <person name="Schoof H."/>
            <person name="Van de Peer Y."/>
            <person name="Proost S."/>
            <person name="Cook D.R."/>
            <person name="Meyers B.C."/>
            <person name="Spannagl M."/>
            <person name="Cheung F."/>
            <person name="De Mita S."/>
            <person name="Krishnakumar V."/>
            <person name="Gundlach H."/>
            <person name="Zhou S."/>
            <person name="Mudge J."/>
            <person name="Bharti A.K."/>
            <person name="Murray J.D."/>
            <person name="Naoumkina M.A."/>
            <person name="Rosen B."/>
            <person name="Silverstein K.A."/>
            <person name="Tang H."/>
            <person name="Rombauts S."/>
            <person name="Zhao P.X."/>
            <person name="Zhou P."/>
            <person name="Barbe V."/>
            <person name="Bardou P."/>
            <person name="Bechner M."/>
            <person name="Bellec A."/>
            <person name="Berger A."/>
            <person name="Berges H."/>
            <person name="Bidwell S."/>
            <person name="Bisseling T."/>
            <person name="Choisne N."/>
            <person name="Couloux A."/>
            <person name="Denny R."/>
            <person name="Deshpande S."/>
            <person name="Dai X."/>
            <person name="Doyle J.J."/>
            <person name="Dudez A.M."/>
            <person name="Farmer A.D."/>
            <person name="Fouteau S."/>
            <person name="Franken C."/>
            <person name="Gibelin C."/>
            <person name="Gish J."/>
            <person name="Goldstein S."/>
            <person name="Gonzalez A.J."/>
            <person name="Green P.J."/>
            <person name="Hallab A."/>
            <person name="Hartog M."/>
            <person name="Hua A."/>
            <person name="Humphray S.J."/>
            <person name="Jeong D.H."/>
            <person name="Jing Y."/>
            <person name="Jocker A."/>
            <person name="Kenton S.M."/>
            <person name="Kim D.J."/>
            <person name="Klee K."/>
            <person name="Lai H."/>
            <person name="Lang C."/>
            <person name="Lin S."/>
            <person name="Macmil S.L."/>
            <person name="Magdelenat G."/>
            <person name="Matthews L."/>
            <person name="McCorrison J."/>
            <person name="Monaghan E.L."/>
            <person name="Mun J.H."/>
            <person name="Najar F.Z."/>
            <person name="Nicholson C."/>
            <person name="Noirot C."/>
            <person name="O'Bleness M."/>
            <person name="Paule C.R."/>
            <person name="Poulain J."/>
            <person name="Prion F."/>
            <person name="Qin B."/>
            <person name="Qu C."/>
            <person name="Retzel E.F."/>
            <person name="Riddle C."/>
            <person name="Sallet E."/>
            <person name="Samain S."/>
            <person name="Samson N."/>
            <person name="Sanders I."/>
            <person name="Saurat O."/>
            <person name="Scarpelli C."/>
            <person name="Schiex T."/>
            <person name="Segurens B."/>
            <person name="Severin A.J."/>
            <person name="Sherrier D.J."/>
            <person name="Shi R."/>
            <person name="Sims S."/>
            <person name="Singer S.R."/>
            <person name="Sinharoy S."/>
            <person name="Sterck L."/>
            <person name="Viollet A."/>
            <person name="Wang B.B."/>
            <person name="Wang K."/>
            <person name="Wang M."/>
            <person name="Wang X."/>
            <person name="Warfsmann J."/>
            <person name="Weissenbach J."/>
            <person name="White D.D."/>
            <person name="White J.D."/>
            <person name="Wiley G.B."/>
            <person name="Wincker P."/>
            <person name="Xing Y."/>
            <person name="Yang L."/>
            <person name="Yao Z."/>
            <person name="Ying F."/>
            <person name="Zhai J."/>
            <person name="Zhou L."/>
            <person name="Zuber A."/>
            <person name="Denarie J."/>
            <person name="Dixon R.A."/>
            <person name="May G.D."/>
            <person name="Schwartz D.C."/>
            <person name="Rogers J."/>
            <person name="Quetier F."/>
            <person name="Town C.D."/>
            <person name="Roe B.A."/>
        </authorList>
    </citation>
    <scope>NUCLEOTIDE SEQUENCE [LARGE SCALE GENOMIC DNA]</scope>
    <source>
        <strain evidence="2">A17</strain>
        <strain evidence="3 4">cv. Jemalong A17</strain>
    </source>
</reference>
<evidence type="ECO:0000313" key="3">
    <source>
        <dbReference type="EnsemblPlants" id="KEH20309"/>
    </source>
</evidence>